<feature type="domain" description="C2H2-type" evidence="2">
    <location>
        <begin position="57"/>
        <end position="85"/>
    </location>
</feature>
<dbReference type="SUPFAM" id="SSF57667">
    <property type="entry name" value="beta-beta-alpha zinc fingers"/>
    <property type="match status" value="1"/>
</dbReference>
<gene>
    <name evidence="3" type="ORF">HICCMSTLAB_LOCUS8895</name>
</gene>
<dbReference type="AlphaFoldDB" id="A0A8J2MVH2"/>
<comment type="caution">
    <text evidence="3">The sequence shown here is derived from an EMBL/GenBank/DDBJ whole genome shotgun (WGS) entry which is preliminary data.</text>
</comment>
<dbReference type="Pfam" id="PF00096">
    <property type="entry name" value="zf-C2H2"/>
    <property type="match status" value="1"/>
</dbReference>
<keyword evidence="4" id="KW-1185">Reference proteome</keyword>
<dbReference type="InterPro" id="IPR013087">
    <property type="entry name" value="Znf_C2H2_type"/>
</dbReference>
<accession>A0A8J2MVH2</accession>
<dbReference type="PROSITE" id="PS00028">
    <property type="entry name" value="ZINC_FINGER_C2H2_1"/>
    <property type="match status" value="1"/>
</dbReference>
<evidence type="ECO:0000313" key="4">
    <source>
        <dbReference type="Proteomes" id="UP000786811"/>
    </source>
</evidence>
<dbReference type="Proteomes" id="UP000786811">
    <property type="component" value="Unassembled WGS sequence"/>
</dbReference>
<name>A0A8J2MVH2_COTCN</name>
<keyword evidence="1" id="KW-0863">Zinc-finger</keyword>
<dbReference type="Pfam" id="PF13894">
    <property type="entry name" value="zf-C2H2_4"/>
    <property type="match status" value="1"/>
</dbReference>
<feature type="domain" description="C2H2-type" evidence="2">
    <location>
        <begin position="28"/>
        <end position="55"/>
    </location>
</feature>
<dbReference type="SMART" id="SM00355">
    <property type="entry name" value="ZnF_C2H2"/>
    <property type="match status" value="2"/>
</dbReference>
<dbReference type="OrthoDB" id="3437960at2759"/>
<dbReference type="EMBL" id="CAJNRD030001121">
    <property type="protein sequence ID" value="CAG5097823.1"/>
    <property type="molecule type" value="Genomic_DNA"/>
</dbReference>
<proteinExistence type="predicted"/>
<dbReference type="InterPro" id="IPR036236">
    <property type="entry name" value="Znf_C2H2_sf"/>
</dbReference>
<reference evidence="3" key="1">
    <citation type="submission" date="2021-04" db="EMBL/GenBank/DDBJ databases">
        <authorList>
            <person name="Chebbi M.A.C M."/>
        </authorList>
    </citation>
    <scope>NUCLEOTIDE SEQUENCE</scope>
</reference>
<evidence type="ECO:0000256" key="1">
    <source>
        <dbReference type="PROSITE-ProRule" id="PRU00042"/>
    </source>
</evidence>
<evidence type="ECO:0000313" key="3">
    <source>
        <dbReference type="EMBL" id="CAG5097823.1"/>
    </source>
</evidence>
<dbReference type="GO" id="GO:0008270">
    <property type="term" value="F:zinc ion binding"/>
    <property type="evidence" value="ECO:0007669"/>
    <property type="project" value="UniProtKB-KW"/>
</dbReference>
<keyword evidence="1" id="KW-0479">Metal-binding</keyword>
<dbReference type="PROSITE" id="PS50157">
    <property type="entry name" value="ZINC_FINGER_C2H2_2"/>
    <property type="match status" value="2"/>
</dbReference>
<sequence>MLKDISKQRVHKRRSRPLNDLSYELTNFKCPQCGKLYKAKTTLLTHMKLECGGQKIISCSICPTKFSQTIELRRHIKHLHSIYLPPKFLVFQRNPEDFVVLLAESATD</sequence>
<evidence type="ECO:0000259" key="2">
    <source>
        <dbReference type="PROSITE" id="PS50157"/>
    </source>
</evidence>
<keyword evidence="1" id="KW-0862">Zinc</keyword>
<organism evidence="3 4">
    <name type="scientific">Cotesia congregata</name>
    <name type="common">Parasitoid wasp</name>
    <name type="synonym">Apanteles congregatus</name>
    <dbReference type="NCBI Taxonomy" id="51543"/>
    <lineage>
        <taxon>Eukaryota</taxon>
        <taxon>Metazoa</taxon>
        <taxon>Ecdysozoa</taxon>
        <taxon>Arthropoda</taxon>
        <taxon>Hexapoda</taxon>
        <taxon>Insecta</taxon>
        <taxon>Pterygota</taxon>
        <taxon>Neoptera</taxon>
        <taxon>Endopterygota</taxon>
        <taxon>Hymenoptera</taxon>
        <taxon>Apocrita</taxon>
        <taxon>Ichneumonoidea</taxon>
        <taxon>Braconidae</taxon>
        <taxon>Microgastrinae</taxon>
        <taxon>Cotesia</taxon>
    </lineage>
</organism>
<dbReference type="Gene3D" id="3.30.160.60">
    <property type="entry name" value="Classic Zinc Finger"/>
    <property type="match status" value="1"/>
</dbReference>
<protein>
    <submittedName>
        <fullName evidence="3">Isoforms A/B/D/L (Drosophila melanogaster)</fullName>
    </submittedName>
</protein>